<dbReference type="Proteomes" id="UP000218165">
    <property type="component" value="Chromosome"/>
</dbReference>
<accession>A0A291GK25</accession>
<dbReference type="OrthoDB" id="9802028at2"/>
<keyword evidence="2" id="KW-1185">Reference proteome</keyword>
<sequence>MRARAGIAWLFDPGAGTIVTFCQSGLRNSVAAPALRRTSSDIIEIDGSYAGWARWSTAQAFPTSL</sequence>
<name>A0A291GK25_9MICO</name>
<reference evidence="2" key="1">
    <citation type="submission" date="2017-09" db="EMBL/GenBank/DDBJ databases">
        <title>Brachybacterium sp. VM2412.</title>
        <authorList>
            <person name="Tak E.J."/>
            <person name="Bae J.-W."/>
        </authorList>
    </citation>
    <scope>NUCLEOTIDE SEQUENCE [LARGE SCALE GENOMIC DNA]</scope>
    <source>
        <strain evidence="2">VM2412</strain>
    </source>
</reference>
<evidence type="ECO:0000313" key="2">
    <source>
        <dbReference type="Proteomes" id="UP000218165"/>
    </source>
</evidence>
<organism evidence="1 2">
    <name type="scientific">Brachybacterium vulturis</name>
    <dbReference type="NCBI Taxonomy" id="2017484"/>
    <lineage>
        <taxon>Bacteria</taxon>
        <taxon>Bacillati</taxon>
        <taxon>Actinomycetota</taxon>
        <taxon>Actinomycetes</taxon>
        <taxon>Micrococcales</taxon>
        <taxon>Dermabacteraceae</taxon>
        <taxon>Brachybacterium</taxon>
    </lineage>
</organism>
<evidence type="ECO:0000313" key="1">
    <source>
        <dbReference type="EMBL" id="ATG50873.1"/>
    </source>
</evidence>
<dbReference type="SUPFAM" id="SSF52821">
    <property type="entry name" value="Rhodanese/Cell cycle control phosphatase"/>
    <property type="match status" value="1"/>
</dbReference>
<dbReference type="KEGG" id="brz:CFK38_04540"/>
<dbReference type="AlphaFoldDB" id="A0A291GK25"/>
<protein>
    <recommendedName>
        <fullName evidence="3">Rhodanese domain-containing protein</fullName>
    </recommendedName>
</protein>
<evidence type="ECO:0008006" key="3">
    <source>
        <dbReference type="Google" id="ProtNLM"/>
    </source>
</evidence>
<dbReference type="EMBL" id="CP023563">
    <property type="protein sequence ID" value="ATG50873.1"/>
    <property type="molecule type" value="Genomic_DNA"/>
</dbReference>
<gene>
    <name evidence="1" type="ORF">CFK38_04540</name>
</gene>
<proteinExistence type="predicted"/>
<dbReference type="InterPro" id="IPR036873">
    <property type="entry name" value="Rhodanese-like_dom_sf"/>
</dbReference>